<dbReference type="InterPro" id="IPR000594">
    <property type="entry name" value="ThiF_NAD_FAD-bd"/>
</dbReference>
<dbReference type="GO" id="GO:0008641">
    <property type="term" value="F:ubiquitin-like modifier activating enzyme activity"/>
    <property type="evidence" value="ECO:0007669"/>
    <property type="project" value="InterPro"/>
</dbReference>
<sequence>MGDRLMELSDAEIERYSRQIVMDEIGFEGQQKLKNSRVTVIGVGGLGSPITQQLVAMGIGTVRIVDRDVVEISNLHRQVLYGDEDVGLSKAEAAHDRLRRINPQVSIEPLTLSINDDTVDEAIKNSDVVIDGLDSVSARYSINRACVRANIPYIFGSAIVTTGSATSIIPGKTPCLECFQPALKDDEMPKCGTEGVHPSILSTISSVQVSEAVRIIIGKEPNLANRLFLADISNLDYDKIKIKKQSRCNVCGPDADLTIKKSKRKLIEDICGREGKSVHIISPKENLEIHLEKLNQILEEEEIKIIRKGVLGTTFNYNEKITVSIVTSGVSIIVGALVEKRALEIFSDIIINKLKINPEKIHNEFEKVLQIN</sequence>
<dbReference type="PANTHER" id="PTHR10953">
    <property type="entry name" value="UBIQUITIN-ACTIVATING ENZYME E1"/>
    <property type="match status" value="1"/>
</dbReference>
<dbReference type="FunFam" id="3.40.50.720:FF:000080">
    <property type="entry name" value="Thiazole biosynthesis adenylyltransferase ThiF"/>
    <property type="match status" value="1"/>
</dbReference>
<dbReference type="GO" id="GO:0004792">
    <property type="term" value="F:thiosulfate-cyanide sulfurtransferase activity"/>
    <property type="evidence" value="ECO:0007669"/>
    <property type="project" value="TreeGrafter"/>
</dbReference>
<accession>A0A075HTL2</accession>
<dbReference type="InterPro" id="IPR045886">
    <property type="entry name" value="ThiF/MoeB/HesA"/>
</dbReference>
<dbReference type="GO" id="GO:0016779">
    <property type="term" value="F:nucleotidyltransferase activity"/>
    <property type="evidence" value="ECO:0007669"/>
    <property type="project" value="TreeGrafter"/>
</dbReference>
<protein>
    <submittedName>
        <fullName evidence="3">UBA/THIF-type NAD/FAD binding protein (MOCS3, UBA4, moeB)</fullName>
    </submittedName>
</protein>
<dbReference type="EMBL" id="KF901121">
    <property type="protein sequence ID" value="AIF18815.1"/>
    <property type="molecule type" value="Genomic_DNA"/>
</dbReference>
<organism evidence="3">
    <name type="scientific">uncultured marine thaumarchaeote KM3_84_F03</name>
    <dbReference type="NCBI Taxonomy" id="1456313"/>
    <lineage>
        <taxon>Archaea</taxon>
        <taxon>Nitrososphaerota</taxon>
        <taxon>environmental samples</taxon>
    </lineage>
</organism>
<dbReference type="Gene3D" id="3.40.50.720">
    <property type="entry name" value="NAD(P)-binding Rossmann-like Domain"/>
    <property type="match status" value="1"/>
</dbReference>
<dbReference type="PANTHER" id="PTHR10953:SF102">
    <property type="entry name" value="ADENYLYLTRANSFERASE AND SULFURTRANSFERASE MOCS3"/>
    <property type="match status" value="1"/>
</dbReference>
<evidence type="ECO:0000313" key="3">
    <source>
        <dbReference type="EMBL" id="AIF18815.1"/>
    </source>
</evidence>
<dbReference type="GO" id="GO:0005737">
    <property type="term" value="C:cytoplasm"/>
    <property type="evidence" value="ECO:0007669"/>
    <property type="project" value="TreeGrafter"/>
</dbReference>
<dbReference type="SUPFAM" id="SSF69572">
    <property type="entry name" value="Activating enzymes of the ubiquitin-like proteins"/>
    <property type="match status" value="1"/>
</dbReference>
<dbReference type="InterPro" id="IPR035985">
    <property type="entry name" value="Ubiquitin-activating_enz"/>
</dbReference>
<comment type="similarity">
    <text evidence="1">Belongs to the HesA/MoeB/ThiF family.</text>
</comment>
<name>A0A075HTL2_9ARCH</name>
<dbReference type="CDD" id="cd00757">
    <property type="entry name" value="ThiF_MoeB_HesA_family"/>
    <property type="match status" value="1"/>
</dbReference>
<reference evidence="3" key="1">
    <citation type="journal article" date="2014" name="Genome Biol. Evol.">
        <title>Pangenome evidence for extensive interdomain horizontal transfer affecting lineage core and shell genes in uncultured planktonic thaumarchaeota and euryarchaeota.</title>
        <authorList>
            <person name="Deschamps P."/>
            <person name="Zivanovic Y."/>
            <person name="Moreira D."/>
            <person name="Rodriguez-Valera F."/>
            <person name="Lopez-Garcia P."/>
        </authorList>
    </citation>
    <scope>NUCLEOTIDE SEQUENCE</scope>
</reference>
<gene>
    <name evidence="3" type="primary">MOCS3</name>
    <name evidence="3" type="synonym">moeB</name>
    <name evidence="3" type="synonym">UBA4</name>
</gene>
<dbReference type="AlphaFoldDB" id="A0A075HTL2"/>
<feature type="domain" description="THIF-type NAD/FAD binding fold" evidence="2">
    <location>
        <begin position="16"/>
        <end position="250"/>
    </location>
</feature>
<evidence type="ECO:0000259" key="2">
    <source>
        <dbReference type="Pfam" id="PF00899"/>
    </source>
</evidence>
<dbReference type="Pfam" id="PF00899">
    <property type="entry name" value="ThiF"/>
    <property type="match status" value="1"/>
</dbReference>
<evidence type="ECO:0000256" key="1">
    <source>
        <dbReference type="ARBA" id="ARBA00009919"/>
    </source>
</evidence>
<proteinExistence type="inferred from homology"/>